<dbReference type="InterPro" id="IPR020904">
    <property type="entry name" value="Sc_DH/Rdtase_CS"/>
</dbReference>
<dbReference type="GO" id="GO:0005737">
    <property type="term" value="C:cytoplasm"/>
    <property type="evidence" value="ECO:0007669"/>
    <property type="project" value="TreeGrafter"/>
</dbReference>
<accession>A0A210QH72</accession>
<evidence type="ECO:0000256" key="5">
    <source>
        <dbReference type="ARBA" id="ARBA00040276"/>
    </source>
</evidence>
<evidence type="ECO:0000313" key="24">
    <source>
        <dbReference type="Proteomes" id="UP000242188"/>
    </source>
</evidence>
<dbReference type="PROSITE" id="PS00061">
    <property type="entry name" value="ADH_SHORT"/>
    <property type="match status" value="1"/>
</dbReference>
<dbReference type="InterPro" id="IPR002347">
    <property type="entry name" value="SDR_fam"/>
</dbReference>
<dbReference type="PRINTS" id="PR00080">
    <property type="entry name" value="SDRFAMILY"/>
</dbReference>
<sequence>MQIEGKVALVTGGAQGLGYAFVQALLDKGAKICFCDINTNQGEATLKQLSDKYGAGNVMFRRCDVTSQKDMEELFKATKDRYGRIDIVCNNAGMGGETYPQWEQVVDVNIKGMTRGSFIAFEYLRNDKGGNGGVIVNISSAAGLSVNPMSPVYCATKTAIIALTRCLASNEEVRNCGIRVNTLCPSFADTDLVKQISPFTLHDDAETKMENSAKVTNFLSAHGLMTTDTVAESFMELVMDETKNGAVLRVSKGKGNEYCKIEVSV</sequence>
<dbReference type="GO" id="GO:0016404">
    <property type="term" value="F:15-hydroxyprostaglandin dehydrogenase (NAD+) activity"/>
    <property type="evidence" value="ECO:0007669"/>
    <property type="project" value="UniProtKB-EC"/>
</dbReference>
<comment type="catalytic activity">
    <reaction evidence="13">
        <text>(11R)-hydroxy-(5Z,8Z,12E,14Z)-eicosatetraenoate + NAD(+) = 11-oxo-(5Z,8Z,12E,14Z)-eicosatetraenoate + NADH + H(+)</text>
        <dbReference type="Rhea" id="RHEA:48640"/>
        <dbReference type="ChEBI" id="CHEBI:15378"/>
        <dbReference type="ChEBI" id="CHEBI:57540"/>
        <dbReference type="ChEBI" id="CHEBI:57945"/>
        <dbReference type="ChEBI" id="CHEBI:78836"/>
        <dbReference type="ChEBI" id="CHEBI:90697"/>
    </reaction>
    <physiologicalReaction direction="left-to-right" evidence="13">
        <dbReference type="Rhea" id="RHEA:48641"/>
    </physiologicalReaction>
</comment>
<comment type="catalytic activity">
    <reaction evidence="10">
        <text>resolvin D1 + NAD(+) = 8-oxoresolvin D1 + NADH + H(+)</text>
        <dbReference type="Rhea" id="RHEA:50124"/>
        <dbReference type="ChEBI" id="CHEBI:15378"/>
        <dbReference type="ChEBI" id="CHEBI:57540"/>
        <dbReference type="ChEBI" id="CHEBI:57945"/>
        <dbReference type="ChEBI" id="CHEBI:132079"/>
        <dbReference type="ChEBI" id="CHEBI:132080"/>
    </reaction>
    <physiologicalReaction direction="left-to-right" evidence="10">
        <dbReference type="Rhea" id="RHEA:50125"/>
    </physiologicalReaction>
</comment>
<dbReference type="GO" id="GO:0047034">
    <property type="term" value="F:15-hydroxyicosatetraenoate dehydrogenase activity"/>
    <property type="evidence" value="ECO:0007669"/>
    <property type="project" value="UniProtKB-EC"/>
</dbReference>
<dbReference type="InterPro" id="IPR036291">
    <property type="entry name" value="NAD(P)-bd_dom_sf"/>
</dbReference>
<comment type="caution">
    <text evidence="23">The sequence shown here is derived from an EMBL/GenBank/DDBJ whole genome shotgun (WGS) entry which is preliminary data.</text>
</comment>
<evidence type="ECO:0000256" key="12">
    <source>
        <dbReference type="ARBA" id="ARBA00048140"/>
    </source>
</evidence>
<comment type="similarity">
    <text evidence="1 22">Belongs to the short-chain dehydrogenases/reductases (SDR) family.</text>
</comment>
<comment type="catalytic activity">
    <reaction evidence="11">
        <text>14-hydroxy-(4Z,7Z,10Z,12E,16Z,19Z)-docosahexaenoate + NAD(+) = 14-oxo-(4Z,7Z,10Z,12E,16Z,19Z)-docosahexaenoate + NADH + H(+)</text>
        <dbReference type="Rhea" id="RHEA:48952"/>
        <dbReference type="ChEBI" id="CHEBI:15378"/>
        <dbReference type="ChEBI" id="CHEBI:57540"/>
        <dbReference type="ChEBI" id="CHEBI:57945"/>
        <dbReference type="ChEBI" id="CHEBI:90866"/>
        <dbReference type="ChEBI" id="CHEBI:90867"/>
    </reaction>
    <physiologicalReaction direction="left-to-right" evidence="11">
        <dbReference type="Rhea" id="RHEA:48953"/>
    </physiologicalReaction>
</comment>
<comment type="catalytic activity">
    <reaction evidence="18">
        <text>prostaglandin E2 + NAD(+) = 15-oxoprostaglandin E2 + NADH + H(+)</text>
        <dbReference type="Rhea" id="RHEA:11876"/>
        <dbReference type="ChEBI" id="CHEBI:15378"/>
        <dbReference type="ChEBI" id="CHEBI:57400"/>
        <dbReference type="ChEBI" id="CHEBI:57540"/>
        <dbReference type="ChEBI" id="CHEBI:57945"/>
        <dbReference type="ChEBI" id="CHEBI:606564"/>
        <dbReference type="EC" id="1.1.1.141"/>
    </reaction>
    <physiologicalReaction direction="left-to-right" evidence="18">
        <dbReference type="Rhea" id="RHEA:11877"/>
    </physiologicalReaction>
</comment>
<dbReference type="OrthoDB" id="37659at2759"/>
<dbReference type="PANTHER" id="PTHR44229:SF4">
    <property type="entry name" value="15-HYDROXYPROSTAGLANDIN DEHYDROGENASE [NAD(+)]"/>
    <property type="match status" value="1"/>
</dbReference>
<comment type="catalytic activity">
    <reaction evidence="19">
        <text>resolvin D2 + NAD(+) = 16-oxoresolvin D2 + NADH + H(+)</text>
        <dbReference type="Rhea" id="RHEA:53588"/>
        <dbReference type="ChEBI" id="CHEBI:15378"/>
        <dbReference type="ChEBI" id="CHEBI:57540"/>
        <dbReference type="ChEBI" id="CHEBI:57945"/>
        <dbReference type="ChEBI" id="CHEBI:133367"/>
        <dbReference type="ChEBI" id="CHEBI:137498"/>
    </reaction>
    <physiologicalReaction direction="left-to-right" evidence="19">
        <dbReference type="Rhea" id="RHEA:53589"/>
    </physiologicalReaction>
</comment>
<dbReference type="EC" id="1.1.1.232" evidence="4"/>
<comment type="catalytic activity">
    <reaction evidence="9">
        <text>prostaglandin E1 + NAD(+) = 15-oxoprostaglandin E1 + NADH + H(+)</text>
        <dbReference type="Rhea" id="RHEA:16477"/>
        <dbReference type="ChEBI" id="CHEBI:15378"/>
        <dbReference type="ChEBI" id="CHEBI:57397"/>
        <dbReference type="ChEBI" id="CHEBI:57401"/>
        <dbReference type="ChEBI" id="CHEBI:57540"/>
        <dbReference type="ChEBI" id="CHEBI:57945"/>
    </reaction>
    <physiologicalReaction direction="left-to-right" evidence="9">
        <dbReference type="Rhea" id="RHEA:16478"/>
    </physiologicalReaction>
</comment>
<comment type="catalytic activity">
    <reaction evidence="16">
        <text>lipoxin A4 + NAD(+) = 15-oxo-(5S,6R)-dihydroxy-(7E,9E,11Z,13E)-eicosatetraenoate + NADH + H(+)</text>
        <dbReference type="Rhea" id="RHEA:41572"/>
        <dbReference type="ChEBI" id="CHEBI:15378"/>
        <dbReference type="ChEBI" id="CHEBI:57540"/>
        <dbReference type="ChEBI" id="CHEBI:57945"/>
        <dbReference type="ChEBI" id="CHEBI:67026"/>
        <dbReference type="ChEBI" id="CHEBI:78311"/>
    </reaction>
    <physiologicalReaction direction="left-to-right" evidence="16">
        <dbReference type="Rhea" id="RHEA:41573"/>
    </physiologicalReaction>
</comment>
<dbReference type="AlphaFoldDB" id="A0A210QH72"/>
<dbReference type="EMBL" id="NEDP02003738">
    <property type="protein sequence ID" value="OWF48049.1"/>
    <property type="molecule type" value="Genomic_DNA"/>
</dbReference>
<comment type="catalytic activity">
    <reaction evidence="17">
        <text>prostaglandin A1 + NAD(+) = 15-oxo-prostaglandin A1 + NADH + H(+)</text>
        <dbReference type="Rhea" id="RHEA:41263"/>
        <dbReference type="ChEBI" id="CHEBI:15378"/>
        <dbReference type="ChEBI" id="CHEBI:57398"/>
        <dbReference type="ChEBI" id="CHEBI:57540"/>
        <dbReference type="ChEBI" id="CHEBI:57945"/>
        <dbReference type="ChEBI" id="CHEBI:85072"/>
    </reaction>
    <physiologicalReaction direction="left-to-right" evidence="17">
        <dbReference type="Rhea" id="RHEA:41264"/>
    </physiologicalReaction>
</comment>
<dbReference type="SUPFAM" id="SSF51735">
    <property type="entry name" value="NAD(P)-binding Rossmann-fold domains"/>
    <property type="match status" value="1"/>
</dbReference>
<evidence type="ECO:0000256" key="18">
    <source>
        <dbReference type="ARBA" id="ARBA00048739"/>
    </source>
</evidence>
<evidence type="ECO:0000256" key="8">
    <source>
        <dbReference type="ARBA" id="ARBA00045705"/>
    </source>
</evidence>
<dbReference type="FunFam" id="3.40.50.720:FF:000149">
    <property type="entry name" value="15-hydroxyprostaglandin dehydrogenase [NAD(+)]"/>
    <property type="match status" value="1"/>
</dbReference>
<evidence type="ECO:0000256" key="9">
    <source>
        <dbReference type="ARBA" id="ARBA00047325"/>
    </source>
</evidence>
<evidence type="ECO:0000256" key="2">
    <source>
        <dbReference type="ARBA" id="ARBA00023002"/>
    </source>
</evidence>
<evidence type="ECO:0000256" key="3">
    <source>
        <dbReference type="ARBA" id="ARBA00038968"/>
    </source>
</evidence>
<evidence type="ECO:0000256" key="7">
    <source>
        <dbReference type="ARBA" id="ARBA00042026"/>
    </source>
</evidence>
<comment type="catalytic activity">
    <reaction evidence="14">
        <text>resolvin D1 + NAD(+) = 17-oxoresolvin D1 + NADH + H(+)</text>
        <dbReference type="Rhea" id="RHEA:50128"/>
        <dbReference type="ChEBI" id="CHEBI:15378"/>
        <dbReference type="ChEBI" id="CHEBI:57540"/>
        <dbReference type="ChEBI" id="CHEBI:57945"/>
        <dbReference type="ChEBI" id="CHEBI:132079"/>
        <dbReference type="ChEBI" id="CHEBI:132081"/>
    </reaction>
    <physiologicalReaction direction="left-to-right" evidence="14">
        <dbReference type="Rhea" id="RHEA:50129"/>
    </physiologicalReaction>
</comment>
<evidence type="ECO:0000256" key="4">
    <source>
        <dbReference type="ARBA" id="ARBA00039060"/>
    </source>
</evidence>
<keyword evidence="24" id="KW-1185">Reference proteome</keyword>
<dbReference type="PRINTS" id="PR00081">
    <property type="entry name" value="GDHRDH"/>
</dbReference>
<dbReference type="SMR" id="A0A210QH72"/>
<evidence type="ECO:0000313" key="23">
    <source>
        <dbReference type="EMBL" id="OWF48049.1"/>
    </source>
</evidence>
<dbReference type="Pfam" id="PF00106">
    <property type="entry name" value="adh_short"/>
    <property type="match status" value="1"/>
</dbReference>
<evidence type="ECO:0000256" key="1">
    <source>
        <dbReference type="ARBA" id="ARBA00006484"/>
    </source>
</evidence>
<dbReference type="EC" id="1.1.1.141" evidence="3"/>
<comment type="function">
    <text evidence="8">Catalyzes the NAD-dependent dehydrogenation (oxidation) of a broad array of hydroxylated polyunsaturated fatty acids (mainly eicosanoids and docosanoids, including prostaglandins, lipoxins and resolvins), yielding their corresponding keto (oxo) metabolites. Decreases the levels of the pro-proliferative prostaglandins such as prostaglandin E2 (whose activity is increased in cancer because of an increase in the expression of cyclooxygenase 2) and generates oxo-fatty acid products that can profoundly influence cell function by abrogating pro-inflammatory cytokine expression. Converts resolvins E1, D1 and D2 to their oxo products, which represents a mode of resolvin inactivation. Resolvin E1 plays important roles during the resolution phase of acute inflammation, while resolvins D1 and D2 have a unique role in obesity-induced adipose inflammation.</text>
</comment>
<evidence type="ECO:0000256" key="10">
    <source>
        <dbReference type="ARBA" id="ARBA00047672"/>
    </source>
</evidence>
<dbReference type="CDD" id="cd05323">
    <property type="entry name" value="ADH_SDR_c_like"/>
    <property type="match status" value="1"/>
</dbReference>
<evidence type="ECO:0000256" key="15">
    <source>
        <dbReference type="ARBA" id="ARBA00048393"/>
    </source>
</evidence>
<name>A0A210QH72_MIZYE</name>
<evidence type="ECO:0000256" key="21">
    <source>
        <dbReference type="ARBA" id="ARBA00049188"/>
    </source>
</evidence>
<comment type="catalytic activity">
    <reaction evidence="15">
        <text>resolvin D2 + NAD(+) = 7-oxoresolvin D2 + NADH + H(+)</text>
        <dbReference type="Rhea" id="RHEA:53584"/>
        <dbReference type="ChEBI" id="CHEBI:15378"/>
        <dbReference type="ChEBI" id="CHEBI:57540"/>
        <dbReference type="ChEBI" id="CHEBI:57945"/>
        <dbReference type="ChEBI" id="CHEBI:133367"/>
        <dbReference type="ChEBI" id="CHEBI:137497"/>
    </reaction>
    <physiologicalReaction direction="left-to-right" evidence="15">
        <dbReference type="Rhea" id="RHEA:53585"/>
    </physiologicalReaction>
</comment>
<evidence type="ECO:0000256" key="17">
    <source>
        <dbReference type="ARBA" id="ARBA00048611"/>
    </source>
</evidence>
<evidence type="ECO:0000256" key="6">
    <source>
        <dbReference type="ARBA" id="ARBA00041812"/>
    </source>
</evidence>
<evidence type="ECO:0000256" key="11">
    <source>
        <dbReference type="ARBA" id="ARBA00048008"/>
    </source>
</evidence>
<dbReference type="PANTHER" id="PTHR44229">
    <property type="entry name" value="15-HYDROXYPROSTAGLANDIN DEHYDROGENASE [NAD(+)]"/>
    <property type="match status" value="1"/>
</dbReference>
<gene>
    <name evidence="23" type="ORF">KP79_PYT13962</name>
</gene>
<proteinExistence type="inferred from homology"/>
<comment type="catalytic activity">
    <reaction evidence="12">
        <text>15-oxo-(5S,6R)-dihydroxy-(7E,9E,11Z)-eicosatrienoate + NADH + H(+) = (5S,6R,15S)-trihydroxy-(7E,9E,11Z)-eicosatrienoate + NAD(+)</text>
        <dbReference type="Rhea" id="RHEA:41596"/>
        <dbReference type="ChEBI" id="CHEBI:15378"/>
        <dbReference type="ChEBI" id="CHEBI:57540"/>
        <dbReference type="ChEBI" id="CHEBI:57945"/>
        <dbReference type="ChEBI" id="CHEBI:78325"/>
        <dbReference type="ChEBI" id="CHEBI:78329"/>
    </reaction>
    <physiologicalReaction direction="left-to-right" evidence="12">
        <dbReference type="Rhea" id="RHEA:41597"/>
    </physiologicalReaction>
</comment>
<keyword evidence="2" id="KW-0560">Oxidoreductase</keyword>
<evidence type="ECO:0000256" key="14">
    <source>
        <dbReference type="ARBA" id="ARBA00048170"/>
    </source>
</evidence>
<organism evidence="23 24">
    <name type="scientific">Mizuhopecten yessoensis</name>
    <name type="common">Japanese scallop</name>
    <name type="synonym">Patinopecten yessoensis</name>
    <dbReference type="NCBI Taxonomy" id="6573"/>
    <lineage>
        <taxon>Eukaryota</taxon>
        <taxon>Metazoa</taxon>
        <taxon>Spiralia</taxon>
        <taxon>Lophotrochozoa</taxon>
        <taxon>Mollusca</taxon>
        <taxon>Bivalvia</taxon>
        <taxon>Autobranchia</taxon>
        <taxon>Pteriomorphia</taxon>
        <taxon>Pectinida</taxon>
        <taxon>Pectinoidea</taxon>
        <taxon>Pectinidae</taxon>
        <taxon>Mizuhopecten</taxon>
    </lineage>
</organism>
<protein>
    <recommendedName>
        <fullName evidence="5">15-hydroxyprostaglandin dehydrogenase [NAD(+)]</fullName>
        <ecNumber evidence="3">1.1.1.141</ecNumber>
        <ecNumber evidence="4">1.1.1.232</ecNumber>
    </recommendedName>
    <alternativeName>
        <fullName evidence="7">Eicosanoid/docosanoid dehydrogenase [NAD(+)]</fullName>
    </alternativeName>
    <alternativeName>
        <fullName evidence="6">Prostaglandin dehydrogenase 1</fullName>
    </alternativeName>
</protein>
<comment type="catalytic activity">
    <reaction evidence="20">
        <text>(15S)-hydroxy-(5Z,8Z,11Z,13E)-eicosatetraenoate + NAD(+) = 15-oxo-(5Z,8Z,11Z,13E)-eicosatetraenoate + NADH + H(+)</text>
        <dbReference type="Rhea" id="RHEA:23260"/>
        <dbReference type="ChEBI" id="CHEBI:15378"/>
        <dbReference type="ChEBI" id="CHEBI:57409"/>
        <dbReference type="ChEBI" id="CHEBI:57410"/>
        <dbReference type="ChEBI" id="CHEBI:57540"/>
        <dbReference type="ChEBI" id="CHEBI:57945"/>
        <dbReference type="EC" id="1.1.1.232"/>
    </reaction>
    <physiologicalReaction direction="left-to-right" evidence="20">
        <dbReference type="Rhea" id="RHEA:23261"/>
    </physiologicalReaction>
</comment>
<evidence type="ECO:0000256" key="19">
    <source>
        <dbReference type="ARBA" id="ARBA00048921"/>
    </source>
</evidence>
<evidence type="ECO:0000256" key="16">
    <source>
        <dbReference type="ARBA" id="ARBA00048535"/>
    </source>
</evidence>
<dbReference type="Proteomes" id="UP000242188">
    <property type="component" value="Unassembled WGS sequence"/>
</dbReference>
<evidence type="ECO:0000256" key="20">
    <source>
        <dbReference type="ARBA" id="ARBA00049151"/>
    </source>
</evidence>
<comment type="catalytic activity">
    <reaction evidence="21">
        <text>resolvin E1 + NAD(+) = 18-oxo-resolvin E1 + NADH + H(+)</text>
        <dbReference type="Rhea" id="RHEA:49244"/>
        <dbReference type="ChEBI" id="CHEBI:15378"/>
        <dbReference type="ChEBI" id="CHEBI:57540"/>
        <dbReference type="ChEBI" id="CHEBI:57945"/>
        <dbReference type="ChEBI" id="CHEBI:91000"/>
        <dbReference type="ChEBI" id="CHEBI:91001"/>
    </reaction>
    <physiologicalReaction direction="left-to-right" evidence="21">
        <dbReference type="Rhea" id="RHEA:49245"/>
    </physiologicalReaction>
</comment>
<reference evidence="23 24" key="1">
    <citation type="journal article" date="2017" name="Nat. Ecol. Evol.">
        <title>Scallop genome provides insights into evolution of bilaterian karyotype and development.</title>
        <authorList>
            <person name="Wang S."/>
            <person name="Zhang J."/>
            <person name="Jiao W."/>
            <person name="Li J."/>
            <person name="Xun X."/>
            <person name="Sun Y."/>
            <person name="Guo X."/>
            <person name="Huan P."/>
            <person name="Dong B."/>
            <person name="Zhang L."/>
            <person name="Hu X."/>
            <person name="Sun X."/>
            <person name="Wang J."/>
            <person name="Zhao C."/>
            <person name="Wang Y."/>
            <person name="Wang D."/>
            <person name="Huang X."/>
            <person name="Wang R."/>
            <person name="Lv J."/>
            <person name="Li Y."/>
            <person name="Zhang Z."/>
            <person name="Liu B."/>
            <person name="Lu W."/>
            <person name="Hui Y."/>
            <person name="Liang J."/>
            <person name="Zhou Z."/>
            <person name="Hou R."/>
            <person name="Li X."/>
            <person name="Liu Y."/>
            <person name="Li H."/>
            <person name="Ning X."/>
            <person name="Lin Y."/>
            <person name="Zhao L."/>
            <person name="Xing Q."/>
            <person name="Dou J."/>
            <person name="Li Y."/>
            <person name="Mao J."/>
            <person name="Guo H."/>
            <person name="Dou H."/>
            <person name="Li T."/>
            <person name="Mu C."/>
            <person name="Jiang W."/>
            <person name="Fu Q."/>
            <person name="Fu X."/>
            <person name="Miao Y."/>
            <person name="Liu J."/>
            <person name="Yu Q."/>
            <person name="Li R."/>
            <person name="Liao H."/>
            <person name="Li X."/>
            <person name="Kong Y."/>
            <person name="Jiang Z."/>
            <person name="Chourrout D."/>
            <person name="Li R."/>
            <person name="Bao Z."/>
        </authorList>
    </citation>
    <scope>NUCLEOTIDE SEQUENCE [LARGE SCALE GENOMIC DNA]</scope>
    <source>
        <strain evidence="23 24">PY_sf001</strain>
    </source>
</reference>
<dbReference type="Gene3D" id="3.40.50.720">
    <property type="entry name" value="NAD(P)-binding Rossmann-like Domain"/>
    <property type="match status" value="1"/>
</dbReference>
<evidence type="ECO:0000256" key="13">
    <source>
        <dbReference type="ARBA" id="ARBA00048144"/>
    </source>
</evidence>
<dbReference type="STRING" id="6573.A0A210QH72"/>
<evidence type="ECO:0000256" key="22">
    <source>
        <dbReference type="RuleBase" id="RU000363"/>
    </source>
</evidence>